<dbReference type="CDD" id="cd01335">
    <property type="entry name" value="Radical_SAM"/>
    <property type="match status" value="1"/>
</dbReference>
<protein>
    <submittedName>
        <fullName evidence="6">TIGR04100 family radical SAM protein</fullName>
    </submittedName>
</protein>
<dbReference type="SUPFAM" id="SSF102114">
    <property type="entry name" value="Radical SAM enzymes"/>
    <property type="match status" value="1"/>
</dbReference>
<dbReference type="SFLD" id="SFLDG01067">
    <property type="entry name" value="SPASM/twitch_domain_containing"/>
    <property type="match status" value="1"/>
</dbReference>
<dbReference type="Pfam" id="PF04055">
    <property type="entry name" value="Radical_SAM"/>
    <property type="match status" value="1"/>
</dbReference>
<reference evidence="6" key="1">
    <citation type="submission" date="2024-03" db="EMBL/GenBank/DDBJ databases">
        <title>Human intestinal bacterial collection.</title>
        <authorList>
            <person name="Pauvert C."/>
            <person name="Hitch T.C.A."/>
            <person name="Clavel T."/>
        </authorList>
    </citation>
    <scope>NUCLEOTIDE SEQUENCE [LARGE SCALE GENOMIC DNA]</scope>
    <source>
        <strain evidence="6">CLA-AA-H89B</strain>
    </source>
</reference>
<dbReference type="PROSITE" id="PS51918">
    <property type="entry name" value="RADICAL_SAM"/>
    <property type="match status" value="1"/>
</dbReference>
<dbReference type="InterPro" id="IPR013785">
    <property type="entry name" value="Aldolase_TIM"/>
</dbReference>
<dbReference type="InterPro" id="IPR023821">
    <property type="entry name" value="rSAM_TatD-assoc"/>
</dbReference>
<accession>A0ABV1H1K5</accession>
<evidence type="ECO:0000256" key="1">
    <source>
        <dbReference type="ARBA" id="ARBA00022691"/>
    </source>
</evidence>
<dbReference type="SFLD" id="SFLDS00029">
    <property type="entry name" value="Radical_SAM"/>
    <property type="match status" value="1"/>
</dbReference>
<proteinExistence type="predicted"/>
<dbReference type="InterPro" id="IPR050377">
    <property type="entry name" value="Radical_SAM_PqqE_MftC-like"/>
</dbReference>
<dbReference type="NCBIfam" id="TIGR04038">
    <property type="entry name" value="tatD_link_rSAM"/>
    <property type="match status" value="1"/>
</dbReference>
<keyword evidence="4" id="KW-0411">Iron-sulfur</keyword>
<evidence type="ECO:0000256" key="2">
    <source>
        <dbReference type="ARBA" id="ARBA00022723"/>
    </source>
</evidence>
<dbReference type="EMBL" id="JBBMFS010000001">
    <property type="protein sequence ID" value="MEQ2553581.1"/>
    <property type="molecule type" value="Genomic_DNA"/>
</dbReference>
<gene>
    <name evidence="6" type="ORF">WMO37_00930</name>
</gene>
<comment type="caution">
    <text evidence="6">The sequence shown here is derived from an EMBL/GenBank/DDBJ whole genome shotgun (WGS) entry which is preliminary data.</text>
</comment>
<feature type="domain" description="Radical SAM core" evidence="5">
    <location>
        <begin position="5"/>
        <end position="200"/>
    </location>
</feature>
<keyword evidence="2" id="KW-0479">Metal-binding</keyword>
<dbReference type="Proteomes" id="UP001546774">
    <property type="component" value="Unassembled WGS sequence"/>
</dbReference>
<dbReference type="PANTHER" id="PTHR11228">
    <property type="entry name" value="RADICAL SAM DOMAIN PROTEIN"/>
    <property type="match status" value="1"/>
</dbReference>
<evidence type="ECO:0000259" key="5">
    <source>
        <dbReference type="PROSITE" id="PS51918"/>
    </source>
</evidence>
<keyword evidence="1" id="KW-0949">S-adenosyl-L-methionine</keyword>
<dbReference type="PANTHER" id="PTHR11228:SF27">
    <property type="entry name" value="GLYCYL-RADICAL ENZYME ACTIVATING ENZYME MJ1227-RELATED"/>
    <property type="match status" value="1"/>
</dbReference>
<name>A0ABV1H1K5_9FIRM</name>
<evidence type="ECO:0000256" key="3">
    <source>
        <dbReference type="ARBA" id="ARBA00023004"/>
    </source>
</evidence>
<organism evidence="6 7">
    <name type="scientific">Lachnospira intestinalis</name>
    <dbReference type="NCBI Taxonomy" id="3133158"/>
    <lineage>
        <taxon>Bacteria</taxon>
        <taxon>Bacillati</taxon>
        <taxon>Bacillota</taxon>
        <taxon>Clostridia</taxon>
        <taxon>Lachnospirales</taxon>
        <taxon>Lachnospiraceae</taxon>
        <taxon>Lachnospira</taxon>
    </lineage>
</organism>
<dbReference type="InterPro" id="IPR058240">
    <property type="entry name" value="rSAM_sf"/>
</dbReference>
<evidence type="ECO:0000313" key="7">
    <source>
        <dbReference type="Proteomes" id="UP001546774"/>
    </source>
</evidence>
<dbReference type="Gene3D" id="3.20.20.70">
    <property type="entry name" value="Aldolase class I"/>
    <property type="match status" value="1"/>
</dbReference>
<dbReference type="SFLD" id="SFLDG01111">
    <property type="entry name" value="Uncharacterised_Radical_SAM_Su"/>
    <property type="match status" value="1"/>
</dbReference>
<dbReference type="InterPro" id="IPR023822">
    <property type="entry name" value="rSAM_TatD-assoc_bac"/>
</dbReference>
<dbReference type="NCBIfam" id="TIGR04100">
    <property type="entry name" value="rSAM_pair_X"/>
    <property type="match status" value="1"/>
</dbReference>
<dbReference type="InterPro" id="IPR007197">
    <property type="entry name" value="rSAM"/>
</dbReference>
<evidence type="ECO:0000256" key="4">
    <source>
        <dbReference type="ARBA" id="ARBA00023014"/>
    </source>
</evidence>
<keyword evidence="3" id="KW-0408">Iron</keyword>
<evidence type="ECO:0000313" key="6">
    <source>
        <dbReference type="EMBL" id="MEQ2553581.1"/>
    </source>
</evidence>
<sequence>MEILYKVHNNLYVNLTNKCPYACTFCLRQTMDRIGESDRLWLEREPSVEEVKKEFEKFDMTQYNEVVFCGFGEPTERFDALKEIAAFVKEKYNKPIRINTNGAGSLINGRDIAPELKGLVDTVSVSLNHPEKEEYLKLVRSKFGEESFDAMLSFAKACTKYVPHVVMTTVDTTISHEQEAQCQKICDEIGAAYRIRPWED</sequence>
<keyword evidence="7" id="KW-1185">Reference proteome</keyword>